<reference evidence="1" key="1">
    <citation type="journal article" date="2021" name="Proc. Natl. Acad. Sci. U.S.A.">
        <title>A Catalog of Tens of Thousands of Viruses from Human Metagenomes Reveals Hidden Associations with Chronic Diseases.</title>
        <authorList>
            <person name="Tisza M.J."/>
            <person name="Buck C.B."/>
        </authorList>
    </citation>
    <scope>NUCLEOTIDE SEQUENCE</scope>
    <source>
        <strain evidence="1">CtHP32</strain>
    </source>
</reference>
<evidence type="ECO:0000313" key="1">
    <source>
        <dbReference type="EMBL" id="DAD68826.1"/>
    </source>
</evidence>
<protein>
    <submittedName>
        <fullName evidence="1">Putative tail component</fullName>
    </submittedName>
</protein>
<proteinExistence type="predicted"/>
<dbReference type="InterPro" id="IPR010064">
    <property type="entry name" value="HK97-gp10_tail"/>
</dbReference>
<dbReference type="EMBL" id="BK014710">
    <property type="protein sequence ID" value="DAD68826.1"/>
    <property type="molecule type" value="Genomic_DNA"/>
</dbReference>
<organism evidence="1">
    <name type="scientific">Myoviridae sp. ctHP32</name>
    <dbReference type="NCBI Taxonomy" id="2823539"/>
    <lineage>
        <taxon>Viruses</taxon>
        <taxon>Duplodnaviria</taxon>
        <taxon>Heunggongvirae</taxon>
        <taxon>Uroviricota</taxon>
        <taxon>Caudoviricetes</taxon>
    </lineage>
</organism>
<name>A0A8S5LFW0_9CAUD</name>
<dbReference type="Pfam" id="PF04883">
    <property type="entry name" value="HK97-gp10_like"/>
    <property type="match status" value="1"/>
</dbReference>
<accession>A0A8S5LFW0</accession>
<sequence length="172" mass="19008">MSHTVTLQQRIQELKKLQADLPRIMEEAARAGTQAAVQAAADATPPKAGTGRGSAYSGTNTLTGALKQHWATDTDINPQRSGMTYRNVLRNNQQYASYVNDGHRMDRHFVPGLYVNPYSGLLEYDPAANTGIVVGTKTKYVKGEFMTEKGVEAYRKTVREMLDKAIVEAMKK</sequence>